<feature type="domain" description="DUF8202" evidence="1">
    <location>
        <begin position="681"/>
        <end position="867"/>
    </location>
</feature>
<keyword evidence="3" id="KW-1185">Reference proteome</keyword>
<proteinExistence type="predicted"/>
<dbReference type="GO" id="GO:0005975">
    <property type="term" value="P:carbohydrate metabolic process"/>
    <property type="evidence" value="ECO:0007669"/>
    <property type="project" value="UniProtKB-ARBA"/>
</dbReference>
<protein>
    <submittedName>
        <fullName evidence="2">Putative secreted protein (Por secretion system target)</fullName>
    </submittedName>
</protein>
<reference evidence="2 3" key="1">
    <citation type="submission" date="2018-03" db="EMBL/GenBank/DDBJ databases">
        <title>Genomic Encyclopedia of Archaeal and Bacterial Type Strains, Phase II (KMG-II): from individual species to whole genera.</title>
        <authorList>
            <person name="Goeker M."/>
        </authorList>
    </citation>
    <scope>NUCLEOTIDE SEQUENCE [LARGE SCALE GENOMIC DNA]</scope>
    <source>
        <strain evidence="2 3">DSM 100346</strain>
    </source>
</reference>
<dbReference type="Pfam" id="PF26628">
    <property type="entry name" value="DUF8202"/>
    <property type="match status" value="4"/>
</dbReference>
<evidence type="ECO:0000313" key="3">
    <source>
        <dbReference type="Proteomes" id="UP000245880"/>
    </source>
</evidence>
<feature type="domain" description="DUF8202" evidence="1">
    <location>
        <begin position="274"/>
        <end position="458"/>
    </location>
</feature>
<dbReference type="OrthoDB" id="2582440at2"/>
<evidence type="ECO:0000313" key="2">
    <source>
        <dbReference type="EMBL" id="PWJ55955.1"/>
    </source>
</evidence>
<dbReference type="EMBL" id="QGDT01000012">
    <property type="protein sequence ID" value="PWJ55955.1"/>
    <property type="molecule type" value="Genomic_DNA"/>
</dbReference>
<accession>A0A316ADV5</accession>
<dbReference type="InterPro" id="IPR013320">
    <property type="entry name" value="ConA-like_dom_sf"/>
</dbReference>
<dbReference type="NCBIfam" id="TIGR04183">
    <property type="entry name" value="Por_Secre_tail"/>
    <property type="match status" value="1"/>
</dbReference>
<dbReference type="GO" id="GO:0004553">
    <property type="term" value="F:hydrolase activity, hydrolyzing O-glycosyl compounds"/>
    <property type="evidence" value="ECO:0007669"/>
    <property type="project" value="UniProtKB-ARBA"/>
</dbReference>
<feature type="domain" description="DUF8202" evidence="1">
    <location>
        <begin position="1531"/>
        <end position="1729"/>
    </location>
</feature>
<feature type="domain" description="DUF8202" evidence="1">
    <location>
        <begin position="1111"/>
        <end position="1296"/>
    </location>
</feature>
<organism evidence="2 3">
    <name type="scientific">Dyadobacter jejuensis</name>
    <dbReference type="NCBI Taxonomy" id="1082580"/>
    <lineage>
        <taxon>Bacteria</taxon>
        <taxon>Pseudomonadati</taxon>
        <taxon>Bacteroidota</taxon>
        <taxon>Cytophagia</taxon>
        <taxon>Cytophagales</taxon>
        <taxon>Spirosomataceae</taxon>
        <taxon>Dyadobacter</taxon>
    </lineage>
</organism>
<sequence length="2096" mass="224572">MYRLYLIFFTPLLALLGKRKPFLPTIGLGVMLIGAHVSMAQNYPGGVPLASWYSADGTSTLHSDAGGSAVSDQATVYRWKSNTGDGFDLLQTSSGNRPVYSNATELANFNPTVSFDGVNDWMQFSAGTGVNMIDRATGTLMAAGKVNLLKRSGFVGFHSTMDYPGLHLFSNSKLLFFTGGPGYQGVSSNLFAANTFFTAGTGWVNGGGSSASYASATVSLNGTRVNYNGSQLNNANLSTGARDFRIGADSNYGSFSGQLNEVLVFEDALTVDQLDRVETYLALKYGTTYADGTRDYKNSAGEVVWNAAANAGWRYNVAGIARDDHGALLQKQSWSTNAGAQVLVSTTGLANSNAANGTSLGANQYLIWGDNGQPKSATVAIAGIANISHRFAATWKVTNKNGVGTVRVAWPKALSNLSLIQSADDVFDASDVVTSMSSNETTINGIVYNYADVSFTDGQFFTFAAKLVAPGGVTADLRVWLRSDEGFAPDQWKDLSGNVNNYTQTNASRQPFVASSSYNFNPVIDFGTTGTDARFMAVPAGKPYAANGTNSTIFTASLNKSSGGYSDIVGFGATTTTSSLIQANYPTLTKLGDRIVIYPYTGNPGYPSIEINKLYLNDVSFTVGTSGIKYGENGVTKTVNQTVSAGNIRHADGSILGAQSEPRNGYIGEFIAYERDLTEAEKQRIRTYVAIKYGFSLPHDYIASDGVTTLWSQSTNTGYNNNIAGIARDDEGSLYQKQSRSTDQASNVLIGLGSLANSNAENSGTLSNGQAVLWGDNGLSKTLATSFNFSSVPDLNLRFGAIWKVQNTGGVGTVRIAWPSGTPRLTLIQSTDEVIDDTDMRTDMTANTVTIAGETYNYADVTLNDGQYFTFAGYVLGPGGVASAAWYRADAAGQQFTDAGNTLANDNETIYQWNEYKGTGYNLLQNTSSARPVFSNLSTQVNFNPTVTFDGSNDEMSFSPASGVDVIDRASGSLYAAGYYNSNKNSGFLGFHATMDYPGLHMFNTSGTQRKLLFFTGGPGYQGLADDVVSSKSYFTAGSGWENGAGATTSYAAATVSFNGIRKSYSGSELLNANLTTSARDLLIGGDSNYGKFSGQLNEIVVFENKLSTDEMDRVETYLALKYGSTYAAGTRDYKNANSNTVWASGTNNGYHFHIAGIARDDQGSLYQKQSWSTDAGKQVLISTTGLANTNASNTGVLSDGQFLIWGDNGLAKVPTVTISGIANVNHRFASIWKVQNTSGVGQVRVAWPKGYAHLKLIQSADDVINSSDVITDMAGVQVINGVEYAYSDVTLTDGQYFTFAAYVQAPGGVTNGLTHWYRADIFAEAAGDGADVKTWTDFTSGVVSSQFESVELPKLKLGGAEYFNFNPGINFTSASQKIGNITEQTLYSLDFDMFSLTKEGMSSGRFFNVGMDNTTLNGNNWDHPGLYGNGNIARRNNTGGDARISNPGSVNFAGNSPSVMYYTFSDLSMSKGLNGADLGSAYSHPSRGAATGGHIFGANSGAVTSGDDSGFIGHIGEMIVYGAGTITPDERKKVDTYLAIKYGVTLHSSANYTTSKNQVVWDATANATYYNNVAGLGRDEISALHQKQSRSQIANSNNQVTIGLGEIASTNAENLNNLSEDEYLLWGDNGNTQAMTNSGSTYTAFEYAGSVDNARRMNRVWKVQNTNVGQPVIIRFPVASVGTTTLLNDACADFAIIYASDAAFTTNVVAMPLTVNETNYEAVHTFPNGYSYFTFGRVTPLSPGTAYLPTTQEVTSEYGTCGVGEWTFYHRTGVQDQNLLGVSGFSTTEKDNFEVTITPEGVEYENGSTITKLMPRITTVTDGNSSPLSTGKVRVYYDSAEMAAAVVSGYVSDGWFKYEGDADEVLADVYADGVLDPTKAVEVTPAASGMEDGVAYVEFHNISAFSSFIYLSTTEASPLPVTLTQFNVSRDEQSALLNWSTANEENSNVFVIERSADAKNWNEIGQVNASELSLKELKYSFSDASPYAGINYYRLKMVDLDGSFAYSSIRSLRMDAVASVVLYPNPVSNRLMFQDLNPNTIDRVLVYDHSGVRRMSVDSVSSAGIDVTGLSSDVYVIVLKMKDGSVSRHKIVVRK</sequence>
<comment type="caution">
    <text evidence="2">The sequence shown here is derived from an EMBL/GenBank/DDBJ whole genome shotgun (WGS) entry which is preliminary data.</text>
</comment>
<dbReference type="Proteomes" id="UP000245880">
    <property type="component" value="Unassembled WGS sequence"/>
</dbReference>
<name>A0A316ADV5_9BACT</name>
<dbReference type="RefSeq" id="WP_109676796.1">
    <property type="nucleotide sequence ID" value="NZ_QGDT01000012.1"/>
</dbReference>
<dbReference type="SUPFAM" id="SSF49899">
    <property type="entry name" value="Concanavalin A-like lectins/glucanases"/>
    <property type="match status" value="1"/>
</dbReference>
<evidence type="ECO:0000259" key="1">
    <source>
        <dbReference type="Pfam" id="PF26628"/>
    </source>
</evidence>
<dbReference type="InterPro" id="IPR026444">
    <property type="entry name" value="Secre_tail"/>
</dbReference>
<dbReference type="InterPro" id="IPR058515">
    <property type="entry name" value="DUF8202"/>
</dbReference>
<gene>
    <name evidence="2" type="ORF">CLV98_11249</name>
</gene>